<gene>
    <name evidence="1" type="ORF">G6N73_31530</name>
</gene>
<proteinExistence type="predicted"/>
<evidence type="ECO:0000313" key="2">
    <source>
        <dbReference type="Proteomes" id="UP001642900"/>
    </source>
</evidence>
<dbReference type="EMBL" id="JAAKZF010000105">
    <property type="protein sequence ID" value="NGO55519.1"/>
    <property type="molecule type" value="Genomic_DNA"/>
</dbReference>
<dbReference type="Pfam" id="PF05013">
    <property type="entry name" value="FGase"/>
    <property type="match status" value="1"/>
</dbReference>
<dbReference type="InterPro" id="IPR011227">
    <property type="entry name" value="UCP029730"/>
</dbReference>
<accession>A0A6G4WLP0</accession>
<organism evidence="1 2">
    <name type="scientific">Allomesorhizobium camelthorni</name>
    <dbReference type="NCBI Taxonomy" id="475069"/>
    <lineage>
        <taxon>Bacteria</taxon>
        <taxon>Pseudomonadati</taxon>
        <taxon>Pseudomonadota</taxon>
        <taxon>Alphaproteobacteria</taxon>
        <taxon>Hyphomicrobiales</taxon>
        <taxon>Phyllobacteriaceae</taxon>
        <taxon>Allomesorhizobium</taxon>
    </lineage>
</organism>
<keyword evidence="2" id="KW-1185">Reference proteome</keyword>
<dbReference type="SUPFAM" id="SSF53187">
    <property type="entry name" value="Zn-dependent exopeptidases"/>
    <property type="match status" value="1"/>
</dbReference>
<protein>
    <submittedName>
        <fullName evidence="1">N-formylglutamate amidohydrolase</fullName>
    </submittedName>
</protein>
<dbReference type="AlphaFoldDB" id="A0A6G4WLP0"/>
<dbReference type="InterPro" id="IPR007709">
    <property type="entry name" value="N-FG_amidohydro"/>
</dbReference>
<dbReference type="Proteomes" id="UP001642900">
    <property type="component" value="Unassembled WGS sequence"/>
</dbReference>
<dbReference type="Gene3D" id="3.40.630.40">
    <property type="entry name" value="Zn-dependent exopeptidases"/>
    <property type="match status" value="1"/>
</dbReference>
<reference evidence="1 2" key="1">
    <citation type="submission" date="2020-02" db="EMBL/GenBank/DDBJ databases">
        <title>Genome sequence of strain CCNWXJ40-4.</title>
        <authorList>
            <person name="Gao J."/>
            <person name="Sun J."/>
        </authorList>
    </citation>
    <scope>NUCLEOTIDE SEQUENCE [LARGE SCALE GENOMIC DNA]</scope>
    <source>
        <strain evidence="1 2">CCNWXJ 40-4</strain>
    </source>
</reference>
<name>A0A6G4WLP0_9HYPH</name>
<comment type="caution">
    <text evidence="1">The sequence shown here is derived from an EMBL/GenBank/DDBJ whole genome shotgun (WGS) entry which is preliminary data.</text>
</comment>
<sequence>MDRDPTGRSILDADEPHPLELYNLDGASDFLLICEHAGRMIPRSLGTLGLSEKDRQRHIAWDIGARSVAVALSDRLGGPLFMQRYSRLVCDCNRRPDVPSFVPEISETTSIPGNMNLTELERQARADAIFAPFHAAIAEALDKRRMEGRRTFIVSIHSFTPVFMGVARPWELGVLCSRDRIFAPAIARRLQETTSHFVGINEPYSVGDDTDYAIPVHGEARNLPCAEFEIRNDLIGDAAAAEKWADLLAAVVAQAASEIP</sequence>
<dbReference type="PIRSF" id="PIRSF029730">
    <property type="entry name" value="UCP029730"/>
    <property type="match status" value="1"/>
</dbReference>
<evidence type="ECO:0000313" key="1">
    <source>
        <dbReference type="EMBL" id="NGO55519.1"/>
    </source>
</evidence>